<dbReference type="AlphaFoldDB" id="A0AA97I427"/>
<dbReference type="PANTHER" id="PTHR46268:SF27">
    <property type="entry name" value="UNIVERSAL STRESS PROTEIN RV2623"/>
    <property type="match status" value="1"/>
</dbReference>
<evidence type="ECO:0000313" key="6">
    <source>
        <dbReference type="Proteomes" id="UP001305498"/>
    </source>
</evidence>
<organism evidence="5 6">
    <name type="scientific">Microbacterium betulae</name>
    <dbReference type="NCBI Taxonomy" id="2981139"/>
    <lineage>
        <taxon>Bacteria</taxon>
        <taxon>Bacillati</taxon>
        <taxon>Actinomycetota</taxon>
        <taxon>Actinomycetes</taxon>
        <taxon>Micrococcales</taxon>
        <taxon>Microbacteriaceae</taxon>
        <taxon>Microbacterium</taxon>
    </lineage>
</organism>
<dbReference type="Gene3D" id="3.40.50.620">
    <property type="entry name" value="HUPs"/>
    <property type="match status" value="2"/>
</dbReference>
<dbReference type="CDD" id="cd00293">
    <property type="entry name" value="USP-like"/>
    <property type="match status" value="1"/>
</dbReference>
<dbReference type="EMBL" id="CP118157">
    <property type="protein sequence ID" value="WOF22141.1"/>
    <property type="molecule type" value="Genomic_DNA"/>
</dbReference>
<keyword evidence="3" id="KW-0067">ATP-binding</keyword>
<name>A0AA97I427_9MICO</name>
<dbReference type="Pfam" id="PF00582">
    <property type="entry name" value="Usp"/>
    <property type="match status" value="2"/>
</dbReference>
<sequence>MNDTVVVGVTETEGSRRAVDWAAQRAAERRDRLLLVSVVGGATGVVGEEPVVGEAARAAQSLLDAEARRIADLGVDVQTRVERGRPVERLIAASERTALLVIGSEYRGPRSGRSRGPHGVRITAGAHVPVVVVPDVGLGTRSGVVVGVDGSETSEKALAFAAAEADRQGEPLIAVSAWSTVPVPFVMTSYPPSYLDSLQAIAEQNLGLALSGVPQDYPDLEVRRVVEKGQPADTLTRLAASARLVVVGSHGRGPVGRFLLGSTSEIVLARMATVTVVVR</sequence>
<feature type="domain" description="UspA" evidence="4">
    <location>
        <begin position="1"/>
        <end position="134"/>
    </location>
</feature>
<dbReference type="Proteomes" id="UP001305498">
    <property type="component" value="Chromosome"/>
</dbReference>
<evidence type="ECO:0000259" key="4">
    <source>
        <dbReference type="Pfam" id="PF00582"/>
    </source>
</evidence>
<dbReference type="InterPro" id="IPR014729">
    <property type="entry name" value="Rossmann-like_a/b/a_fold"/>
</dbReference>
<dbReference type="PRINTS" id="PR01438">
    <property type="entry name" value="UNVRSLSTRESS"/>
</dbReference>
<dbReference type="GO" id="GO:0005524">
    <property type="term" value="F:ATP binding"/>
    <property type="evidence" value="ECO:0007669"/>
    <property type="project" value="UniProtKB-KW"/>
</dbReference>
<evidence type="ECO:0000256" key="1">
    <source>
        <dbReference type="ARBA" id="ARBA00008791"/>
    </source>
</evidence>
<reference evidence="5 6" key="1">
    <citation type="submission" date="2023-02" db="EMBL/GenBank/DDBJ databases">
        <title>Microbacterium betulae sp. nov., isolated from birch wood.</title>
        <authorList>
            <person name="Pasciak M."/>
            <person name="Pawlik K.J."/>
            <person name="Martynowski D."/>
            <person name="Laczmanski L."/>
            <person name="Ciekot J."/>
            <person name="Szponar B."/>
            <person name="Wojcik-Fatla A."/>
            <person name="Mackiewicz B."/>
            <person name="Farian E."/>
            <person name="Cholewa G."/>
            <person name="Cholewa A."/>
            <person name="Dutkiewicz J."/>
        </authorList>
    </citation>
    <scope>NUCLEOTIDE SEQUENCE [LARGE SCALE GENOMIC DNA]</scope>
    <source>
        <strain evidence="5 6">AB</strain>
    </source>
</reference>
<evidence type="ECO:0000256" key="2">
    <source>
        <dbReference type="ARBA" id="ARBA00022741"/>
    </source>
</evidence>
<feature type="domain" description="UspA" evidence="4">
    <location>
        <begin position="144"/>
        <end position="279"/>
    </location>
</feature>
<dbReference type="InterPro" id="IPR006015">
    <property type="entry name" value="Universal_stress_UspA"/>
</dbReference>
<dbReference type="SUPFAM" id="SSF52402">
    <property type="entry name" value="Adenine nucleotide alpha hydrolases-like"/>
    <property type="match status" value="2"/>
</dbReference>
<dbReference type="PANTHER" id="PTHR46268">
    <property type="entry name" value="STRESS RESPONSE PROTEIN NHAX"/>
    <property type="match status" value="1"/>
</dbReference>
<evidence type="ECO:0000256" key="3">
    <source>
        <dbReference type="ARBA" id="ARBA00022840"/>
    </source>
</evidence>
<evidence type="ECO:0000313" key="5">
    <source>
        <dbReference type="EMBL" id="WOF22141.1"/>
    </source>
</evidence>
<comment type="similarity">
    <text evidence="1">Belongs to the universal stress protein A family.</text>
</comment>
<dbReference type="RefSeq" id="WP_317138617.1">
    <property type="nucleotide sequence ID" value="NZ_CP118157.1"/>
</dbReference>
<protein>
    <submittedName>
        <fullName evidence="5">Universal stress protein</fullName>
    </submittedName>
</protein>
<dbReference type="InterPro" id="IPR006016">
    <property type="entry name" value="UspA"/>
</dbReference>
<dbReference type="KEGG" id="mbet:N8K70_12215"/>
<keyword evidence="2" id="KW-0547">Nucleotide-binding</keyword>
<gene>
    <name evidence="5" type="ORF">N8K70_12215</name>
</gene>
<accession>A0AA97I427</accession>
<proteinExistence type="inferred from homology"/>
<keyword evidence="6" id="KW-1185">Reference proteome</keyword>